<gene>
    <name evidence="1" type="ORF">CH063_11976</name>
</gene>
<dbReference type="AlphaFoldDB" id="H1VNK5"/>
<dbReference type="Proteomes" id="UP000007174">
    <property type="component" value="Unassembled WGS sequence"/>
</dbReference>
<reference evidence="2" key="1">
    <citation type="journal article" date="2012" name="Nat. Genet.">
        <title>Lifestyle transitions in plant pathogenic Colletotrichum fungi deciphered by genome and transcriptome analyses.</title>
        <authorList>
            <person name="O'Connell R.J."/>
            <person name="Thon M.R."/>
            <person name="Hacquard S."/>
            <person name="Amyotte S.G."/>
            <person name="Kleemann J."/>
            <person name="Torres M.F."/>
            <person name="Damm U."/>
            <person name="Buiate E.A."/>
            <person name="Epstein L."/>
            <person name="Alkan N."/>
            <person name="Altmueller J."/>
            <person name="Alvarado-Balderrama L."/>
            <person name="Bauser C.A."/>
            <person name="Becker C."/>
            <person name="Birren B.W."/>
            <person name="Chen Z."/>
            <person name="Choi J."/>
            <person name="Crouch J.A."/>
            <person name="Duvick J.P."/>
            <person name="Farman M.A."/>
            <person name="Gan P."/>
            <person name="Heiman D."/>
            <person name="Henrissat B."/>
            <person name="Howard R.J."/>
            <person name="Kabbage M."/>
            <person name="Koch C."/>
            <person name="Kracher B."/>
            <person name="Kubo Y."/>
            <person name="Law A.D."/>
            <person name="Lebrun M.-H."/>
            <person name="Lee Y.-H."/>
            <person name="Miyara I."/>
            <person name="Moore N."/>
            <person name="Neumann U."/>
            <person name="Nordstroem K."/>
            <person name="Panaccione D.G."/>
            <person name="Panstruga R."/>
            <person name="Place M."/>
            <person name="Proctor R.H."/>
            <person name="Prusky D."/>
            <person name="Rech G."/>
            <person name="Reinhardt R."/>
            <person name="Rollins J.A."/>
            <person name="Rounsley S."/>
            <person name="Schardl C.L."/>
            <person name="Schwartz D.C."/>
            <person name="Shenoy N."/>
            <person name="Shirasu K."/>
            <person name="Sikhakolli U.R."/>
            <person name="Stueber K."/>
            <person name="Sukno S.A."/>
            <person name="Sweigard J.A."/>
            <person name="Takano Y."/>
            <person name="Takahara H."/>
            <person name="Trail F."/>
            <person name="van der Does H.C."/>
            <person name="Voll L.M."/>
            <person name="Will I."/>
            <person name="Young S."/>
            <person name="Zeng Q."/>
            <person name="Zhang J."/>
            <person name="Zhou S."/>
            <person name="Dickman M.B."/>
            <person name="Schulze-Lefert P."/>
            <person name="Ver Loren van Themaat E."/>
            <person name="Ma L.-J."/>
            <person name="Vaillancourt L.J."/>
        </authorList>
    </citation>
    <scope>NUCLEOTIDE SEQUENCE [LARGE SCALE GENOMIC DNA]</scope>
    <source>
        <strain evidence="2">IMI 349063</strain>
    </source>
</reference>
<proteinExistence type="predicted"/>
<dbReference type="HOGENOM" id="CLU_2928907_0_0_1"/>
<dbReference type="EMBL" id="CACQ02004950">
    <property type="protein sequence ID" value="CCF41809.1"/>
    <property type="molecule type" value="Genomic_DNA"/>
</dbReference>
<evidence type="ECO:0000313" key="1">
    <source>
        <dbReference type="EMBL" id="CCF41809.1"/>
    </source>
</evidence>
<feature type="non-terminal residue" evidence="1">
    <location>
        <position position="61"/>
    </location>
</feature>
<protein>
    <submittedName>
        <fullName evidence="1">Uncharacterized protein</fullName>
    </submittedName>
</protein>
<organism evidence="1 2">
    <name type="scientific">Colletotrichum higginsianum (strain IMI 349063)</name>
    <name type="common">Crucifer anthracnose fungus</name>
    <dbReference type="NCBI Taxonomy" id="759273"/>
    <lineage>
        <taxon>Eukaryota</taxon>
        <taxon>Fungi</taxon>
        <taxon>Dikarya</taxon>
        <taxon>Ascomycota</taxon>
        <taxon>Pezizomycotina</taxon>
        <taxon>Sordariomycetes</taxon>
        <taxon>Hypocreomycetidae</taxon>
        <taxon>Glomerellales</taxon>
        <taxon>Glomerellaceae</taxon>
        <taxon>Colletotrichum</taxon>
        <taxon>Colletotrichum destructivum species complex</taxon>
    </lineage>
</organism>
<evidence type="ECO:0000313" key="2">
    <source>
        <dbReference type="Proteomes" id="UP000007174"/>
    </source>
</evidence>
<sequence>MTWSIDCSFQSFWSSPDWIIQSESIQRYLYPRATVTCIASRYVFGSPLQSENLLNAEWLAM</sequence>
<name>H1VNK5_COLHI</name>
<accession>H1VNK5</accession>